<sequence length="419" mass="47099">MAASDLTPCFNQTNLKMLEEQLLCDVIFEAGGERIGAHKFILASRNSTFRYKFLEAPNEIYFNLADKDPNIVWTFFRYLYTGVVKVTATNADALFCMGKEYQTEDLIGKCISVLASSLTPESACMFMNKYHKYASFDAVENCIKFIVTNSQALYTDQLAALPQPYLHAVLASDGLGLPEEEVCKLAMKWAEAQCGLQNLVVTGENQRKVLGDAFFEIRFPIMNKDYFVDHVSNKGILTAEEEKGILLYFLQKKAGAINLPFKLYQRGSKSKQYQSMRFKKEEKGWECAGQRKDAICFLPSVAITLHGIKIYGKCDQAGQLNASVVLQYNSQILTSVTAQLQTNPTESLYDVLFNQPVVLNHGVEYHIICTLEGGKTYFGNRGQETVNENGVEFKFKRTRFSTNNTAVIQGQIPGLIYSL</sequence>
<evidence type="ECO:0000259" key="3">
    <source>
        <dbReference type="PROSITE" id="PS50097"/>
    </source>
</evidence>
<dbReference type="GO" id="GO:0005829">
    <property type="term" value="C:cytosol"/>
    <property type="evidence" value="ECO:0007669"/>
    <property type="project" value="TreeGrafter"/>
</dbReference>
<keyword evidence="5" id="KW-1185">Reference proteome</keyword>
<comment type="subcellular location">
    <subcellularLocation>
        <location evidence="1">Cytoplasm</location>
    </subcellularLocation>
</comment>
<comment type="caution">
    <text evidence="4">The sequence shown here is derived from an EMBL/GenBank/DDBJ whole genome shotgun (WGS) entry which is preliminary data.</text>
</comment>
<accession>A0AAE0SBJ0</accession>
<dbReference type="Gene3D" id="3.30.710.10">
    <property type="entry name" value="Potassium Channel Kv1.1, Chain A"/>
    <property type="match status" value="1"/>
</dbReference>
<evidence type="ECO:0000256" key="2">
    <source>
        <dbReference type="ARBA" id="ARBA00022490"/>
    </source>
</evidence>
<dbReference type="Pfam" id="PF07707">
    <property type="entry name" value="BACK"/>
    <property type="match status" value="1"/>
</dbReference>
<reference evidence="4" key="1">
    <citation type="journal article" date="2021" name="Genome Biol. Evol.">
        <title>A High-Quality Reference Genome for a Parasitic Bivalve with Doubly Uniparental Inheritance (Bivalvia: Unionida).</title>
        <authorList>
            <person name="Smith C.H."/>
        </authorList>
    </citation>
    <scope>NUCLEOTIDE SEQUENCE</scope>
    <source>
        <strain evidence="4">CHS0354</strain>
    </source>
</reference>
<dbReference type="Pfam" id="PF00651">
    <property type="entry name" value="BTB"/>
    <property type="match status" value="1"/>
</dbReference>
<evidence type="ECO:0000256" key="1">
    <source>
        <dbReference type="ARBA" id="ARBA00004496"/>
    </source>
</evidence>
<feature type="domain" description="BTB" evidence="3">
    <location>
        <begin position="24"/>
        <end position="88"/>
    </location>
</feature>
<evidence type="ECO:0000313" key="5">
    <source>
        <dbReference type="Proteomes" id="UP001195483"/>
    </source>
</evidence>
<gene>
    <name evidence="4" type="ORF">CHS0354_028887</name>
</gene>
<dbReference type="EMBL" id="JAEAOA010001733">
    <property type="protein sequence ID" value="KAK3588679.1"/>
    <property type="molecule type" value="Genomic_DNA"/>
</dbReference>
<dbReference type="SUPFAM" id="SSF54695">
    <property type="entry name" value="POZ domain"/>
    <property type="match status" value="1"/>
</dbReference>
<evidence type="ECO:0000313" key="4">
    <source>
        <dbReference type="EMBL" id="KAK3588679.1"/>
    </source>
</evidence>
<dbReference type="Gene3D" id="2.60.120.820">
    <property type="entry name" value="PHR domain"/>
    <property type="match status" value="1"/>
</dbReference>
<dbReference type="InterPro" id="IPR000210">
    <property type="entry name" value="BTB/POZ_dom"/>
</dbReference>
<keyword evidence="2" id="KW-0963">Cytoplasm</keyword>
<dbReference type="InterPro" id="IPR012983">
    <property type="entry name" value="PHR"/>
</dbReference>
<dbReference type="Proteomes" id="UP001195483">
    <property type="component" value="Unassembled WGS sequence"/>
</dbReference>
<dbReference type="SMART" id="SM00875">
    <property type="entry name" value="BACK"/>
    <property type="match status" value="1"/>
</dbReference>
<dbReference type="Pfam" id="PF08005">
    <property type="entry name" value="PHR"/>
    <property type="match status" value="1"/>
</dbReference>
<protein>
    <recommendedName>
        <fullName evidence="3">BTB domain-containing protein</fullName>
    </recommendedName>
</protein>
<dbReference type="Gene3D" id="1.25.40.420">
    <property type="match status" value="1"/>
</dbReference>
<dbReference type="GO" id="GO:0022008">
    <property type="term" value="P:neurogenesis"/>
    <property type="evidence" value="ECO:0007669"/>
    <property type="project" value="TreeGrafter"/>
</dbReference>
<dbReference type="AlphaFoldDB" id="A0AAE0SBJ0"/>
<reference evidence="4" key="2">
    <citation type="journal article" date="2021" name="Genome Biol. Evol.">
        <title>Developing a high-quality reference genome for a parasitic bivalve with doubly uniparental inheritance (Bivalvia: Unionida).</title>
        <authorList>
            <person name="Smith C.H."/>
        </authorList>
    </citation>
    <scope>NUCLEOTIDE SEQUENCE</scope>
    <source>
        <strain evidence="4">CHS0354</strain>
        <tissue evidence="4">Mantle</tissue>
    </source>
</reference>
<name>A0AAE0SBJ0_9BIVA</name>
<reference evidence="4" key="3">
    <citation type="submission" date="2023-05" db="EMBL/GenBank/DDBJ databases">
        <authorList>
            <person name="Smith C.H."/>
        </authorList>
    </citation>
    <scope>NUCLEOTIDE SEQUENCE</scope>
    <source>
        <strain evidence="4">CHS0354</strain>
        <tissue evidence="4">Mantle</tissue>
    </source>
</reference>
<dbReference type="PANTHER" id="PTHR45774:SF4">
    <property type="entry name" value="AXUNDEAD, ISOFORM F"/>
    <property type="match status" value="1"/>
</dbReference>
<dbReference type="InterPro" id="IPR038648">
    <property type="entry name" value="PHR_sf"/>
</dbReference>
<dbReference type="PROSITE" id="PS50097">
    <property type="entry name" value="BTB"/>
    <property type="match status" value="1"/>
</dbReference>
<dbReference type="SMART" id="SM00225">
    <property type="entry name" value="BTB"/>
    <property type="match status" value="1"/>
</dbReference>
<dbReference type="InterPro" id="IPR011333">
    <property type="entry name" value="SKP1/BTB/POZ_sf"/>
</dbReference>
<organism evidence="4 5">
    <name type="scientific">Potamilus streckersoni</name>
    <dbReference type="NCBI Taxonomy" id="2493646"/>
    <lineage>
        <taxon>Eukaryota</taxon>
        <taxon>Metazoa</taxon>
        <taxon>Spiralia</taxon>
        <taxon>Lophotrochozoa</taxon>
        <taxon>Mollusca</taxon>
        <taxon>Bivalvia</taxon>
        <taxon>Autobranchia</taxon>
        <taxon>Heteroconchia</taxon>
        <taxon>Palaeoheterodonta</taxon>
        <taxon>Unionida</taxon>
        <taxon>Unionoidea</taxon>
        <taxon>Unionidae</taxon>
        <taxon>Ambleminae</taxon>
        <taxon>Lampsilini</taxon>
        <taxon>Potamilus</taxon>
    </lineage>
</organism>
<proteinExistence type="predicted"/>
<dbReference type="PANTHER" id="PTHR45774">
    <property type="entry name" value="BTB/POZ DOMAIN-CONTAINING"/>
    <property type="match status" value="1"/>
</dbReference>
<dbReference type="CDD" id="cd18186">
    <property type="entry name" value="BTB_POZ_ZBTB_KLHL-like"/>
    <property type="match status" value="1"/>
</dbReference>
<dbReference type="InterPro" id="IPR011705">
    <property type="entry name" value="BACK"/>
</dbReference>